<evidence type="ECO:0000256" key="1">
    <source>
        <dbReference type="SAM" id="MobiDB-lite"/>
    </source>
</evidence>
<dbReference type="AlphaFoldDB" id="A0A9N8ZNH7"/>
<dbReference type="GO" id="GO:0016020">
    <property type="term" value="C:membrane"/>
    <property type="evidence" value="ECO:0007669"/>
    <property type="project" value="InterPro"/>
</dbReference>
<proteinExistence type="predicted"/>
<dbReference type="GO" id="GO:0016192">
    <property type="term" value="P:vesicle-mediated transport"/>
    <property type="evidence" value="ECO:0007669"/>
    <property type="project" value="InterPro"/>
</dbReference>
<comment type="caution">
    <text evidence="2">The sequence shown here is derived from an EMBL/GenBank/DDBJ whole genome shotgun (WGS) entry which is preliminary data.</text>
</comment>
<organism evidence="2 3">
    <name type="scientific">Diversispora eburnea</name>
    <dbReference type="NCBI Taxonomy" id="1213867"/>
    <lineage>
        <taxon>Eukaryota</taxon>
        <taxon>Fungi</taxon>
        <taxon>Fungi incertae sedis</taxon>
        <taxon>Mucoromycota</taxon>
        <taxon>Glomeromycotina</taxon>
        <taxon>Glomeromycetes</taxon>
        <taxon>Diversisporales</taxon>
        <taxon>Diversisporaceae</taxon>
        <taxon>Diversispora</taxon>
    </lineage>
</organism>
<reference evidence="2" key="1">
    <citation type="submission" date="2021-06" db="EMBL/GenBank/DDBJ databases">
        <authorList>
            <person name="Kallberg Y."/>
            <person name="Tangrot J."/>
            <person name="Rosling A."/>
        </authorList>
    </citation>
    <scope>NUCLEOTIDE SEQUENCE</scope>
    <source>
        <strain evidence="2">AZ414A</strain>
    </source>
</reference>
<dbReference type="InterPro" id="IPR010989">
    <property type="entry name" value="SNARE"/>
</dbReference>
<dbReference type="Proteomes" id="UP000789706">
    <property type="component" value="Unassembled WGS sequence"/>
</dbReference>
<dbReference type="EMBL" id="CAJVPK010000380">
    <property type="protein sequence ID" value="CAG8502255.1"/>
    <property type="molecule type" value="Genomic_DNA"/>
</dbReference>
<feature type="compositionally biased region" description="Polar residues" evidence="1">
    <location>
        <begin position="8"/>
        <end position="19"/>
    </location>
</feature>
<accession>A0A9N8ZNH7</accession>
<feature type="region of interest" description="Disordered" evidence="1">
    <location>
        <begin position="1"/>
        <end position="21"/>
    </location>
</feature>
<dbReference type="OrthoDB" id="10255013at2759"/>
<protein>
    <submittedName>
        <fullName evidence="2">2271_t:CDS:1</fullName>
    </submittedName>
</protein>
<name>A0A9N8ZNH7_9GLOM</name>
<gene>
    <name evidence="2" type="ORF">DEBURN_LOCUS4738</name>
</gene>
<dbReference type="SUPFAM" id="SSF47661">
    <property type="entry name" value="t-snare proteins"/>
    <property type="match status" value="1"/>
</dbReference>
<evidence type="ECO:0000313" key="2">
    <source>
        <dbReference type="EMBL" id="CAG8502255.1"/>
    </source>
</evidence>
<evidence type="ECO:0000313" key="3">
    <source>
        <dbReference type="Proteomes" id="UP000789706"/>
    </source>
</evidence>
<sequence length="88" mass="9594">MSRDDNSVIGSNANEDNVQGSSGIEIELEILEGSSQAGPSSGSQTLGEFFKEVNSIQDMIRSIKENLIAIQDLHKRILITLTQDESSR</sequence>
<keyword evidence="3" id="KW-1185">Reference proteome</keyword>
<dbReference type="Gene3D" id="1.20.58.70">
    <property type="match status" value="1"/>
</dbReference>